<sequence length="108" mass="12922">MQFDHREVASTHRPQLQPPTLIRIVLYLRKDLHERSIQAYNSFPTTPATCRWAKAAKSRKRKRQSLSLKSNTSTYYPTVLYYYQYPPIRQGQQQLEAHRMTYLDRFTS</sequence>
<accession>A0A0A9CNT0</accession>
<dbReference type="AlphaFoldDB" id="A0A0A9CNT0"/>
<evidence type="ECO:0000313" key="1">
    <source>
        <dbReference type="EMBL" id="JAD73132.1"/>
    </source>
</evidence>
<reference evidence="1" key="2">
    <citation type="journal article" date="2015" name="Data Brief">
        <title>Shoot transcriptome of the giant reed, Arundo donax.</title>
        <authorList>
            <person name="Barrero R.A."/>
            <person name="Guerrero F.D."/>
            <person name="Moolhuijzen P."/>
            <person name="Goolsby J.A."/>
            <person name="Tidwell J."/>
            <person name="Bellgard S.E."/>
            <person name="Bellgard M.I."/>
        </authorList>
    </citation>
    <scope>NUCLEOTIDE SEQUENCE</scope>
    <source>
        <tissue evidence="1">Shoot tissue taken approximately 20 cm above the soil surface</tissue>
    </source>
</reference>
<organism evidence="1">
    <name type="scientific">Arundo donax</name>
    <name type="common">Giant reed</name>
    <name type="synonym">Donax arundinaceus</name>
    <dbReference type="NCBI Taxonomy" id="35708"/>
    <lineage>
        <taxon>Eukaryota</taxon>
        <taxon>Viridiplantae</taxon>
        <taxon>Streptophyta</taxon>
        <taxon>Embryophyta</taxon>
        <taxon>Tracheophyta</taxon>
        <taxon>Spermatophyta</taxon>
        <taxon>Magnoliopsida</taxon>
        <taxon>Liliopsida</taxon>
        <taxon>Poales</taxon>
        <taxon>Poaceae</taxon>
        <taxon>PACMAD clade</taxon>
        <taxon>Arundinoideae</taxon>
        <taxon>Arundineae</taxon>
        <taxon>Arundo</taxon>
    </lineage>
</organism>
<dbReference type="EMBL" id="GBRH01224763">
    <property type="protein sequence ID" value="JAD73132.1"/>
    <property type="molecule type" value="Transcribed_RNA"/>
</dbReference>
<protein>
    <submittedName>
        <fullName evidence="1">Uncharacterized protein</fullName>
    </submittedName>
</protein>
<name>A0A0A9CNT0_ARUDO</name>
<reference evidence="1" key="1">
    <citation type="submission" date="2014-09" db="EMBL/GenBank/DDBJ databases">
        <authorList>
            <person name="Magalhaes I.L.F."/>
            <person name="Oliveira U."/>
            <person name="Santos F.R."/>
            <person name="Vidigal T.H.D.A."/>
            <person name="Brescovit A.D."/>
            <person name="Santos A.J."/>
        </authorList>
    </citation>
    <scope>NUCLEOTIDE SEQUENCE</scope>
    <source>
        <tissue evidence="1">Shoot tissue taken approximately 20 cm above the soil surface</tissue>
    </source>
</reference>
<proteinExistence type="predicted"/>